<evidence type="ECO:0000256" key="1">
    <source>
        <dbReference type="ARBA" id="ARBA00022737"/>
    </source>
</evidence>
<feature type="transmembrane region" description="Helical" evidence="3">
    <location>
        <begin position="95"/>
        <end position="118"/>
    </location>
</feature>
<dbReference type="PANTHER" id="PTHR13369">
    <property type="match status" value="1"/>
</dbReference>
<name>A0AA36HJA7_9DINO</name>
<evidence type="ECO:0000256" key="2">
    <source>
        <dbReference type="SAM" id="MobiDB-lite"/>
    </source>
</evidence>
<feature type="transmembrane region" description="Helical" evidence="3">
    <location>
        <begin position="46"/>
        <end position="64"/>
    </location>
</feature>
<protein>
    <recommendedName>
        <fullName evidence="4">Methyltransferase domain-containing protein</fullName>
    </recommendedName>
</protein>
<keyword evidence="3" id="KW-0472">Membrane</keyword>
<evidence type="ECO:0000259" key="4">
    <source>
        <dbReference type="Pfam" id="PF13679"/>
    </source>
</evidence>
<feature type="transmembrane region" description="Helical" evidence="3">
    <location>
        <begin position="12"/>
        <end position="34"/>
    </location>
</feature>
<dbReference type="PANTHER" id="PTHR13369:SF0">
    <property type="entry name" value="GLUTATHIONE S-TRANSFERASE C-TERMINAL DOMAIN-CONTAINING PROTEIN"/>
    <property type="match status" value="1"/>
</dbReference>
<dbReference type="Gene3D" id="2.20.110.10">
    <property type="entry name" value="Histone H3 K4-specific methyltransferase SET7/9 N-terminal domain"/>
    <property type="match status" value="2"/>
</dbReference>
<evidence type="ECO:0000313" key="5">
    <source>
        <dbReference type="EMBL" id="CAJ1370103.1"/>
    </source>
</evidence>
<sequence length="651" mass="71365">MVTSAQQATLHFVLPCLAVLCACVVPVVLAWGNLREELTAAARRPLALLSLAIILLSSVFLLSNYSISNLYLFAIYCVILSIGTLCADKLNRPRVWWVMTAWHCFNLLNLLGGSASLLQPYRADTQGLLPTIFQISDKFGGTCPTVYEVDWCNDAWITFQLIVAFIYVVLHIVSFFLVGLKALDINVQHVRQELNESSEAQRQSLEEPTSDLQEYQPHAKKEVLQEAVEMSPPLAVQRKDAEAALEEVMADSYFARELEELRCLASGPEGERPLFTFKSGATYKGQWKGNQRHGIGRQEWPDGAAFTGEWRNNYAEGHGQFVHADGDVFIGQWRKSAAEGLGLYVHKHGLTTYRGQWVQAEQRQAALDRNWAEVSQLVEAVPRAPRPALAICWEELPKALDPAEGELDQGRAQRKRRQVESLAAYALAMLDPGAMVVEFGAGSGHLGLLVAYLAPSSHVILVEAKEYSCKVARARVENTGIGNCGVFQGTVDEFAGTGQDFGLALGLHTCGLLADAVLRLAQSRQAAVCLVPCCYGQVSSKENHHRGQGTELHMHPCSQAMAEVSFAWCAKAADFTPGKGGAFDAESPGFQTALRCMQVVDTDRLLFAQERSGYKGELGLLDPGCSPKCSVICLRPQEAAAREPAAEQKVR</sequence>
<dbReference type="SUPFAM" id="SSF82185">
    <property type="entry name" value="Histone H3 K4-specific methyltransferase SET7/9 N-terminal domain"/>
    <property type="match status" value="1"/>
</dbReference>
<dbReference type="Gene3D" id="3.40.50.150">
    <property type="entry name" value="Vaccinia Virus protein VP39"/>
    <property type="match status" value="1"/>
</dbReference>
<dbReference type="SUPFAM" id="SSF53335">
    <property type="entry name" value="S-adenosyl-L-methionine-dependent methyltransferases"/>
    <property type="match status" value="1"/>
</dbReference>
<keyword evidence="3" id="KW-0812">Transmembrane</keyword>
<feature type="domain" description="Methyltransferase" evidence="4">
    <location>
        <begin position="414"/>
        <end position="540"/>
    </location>
</feature>
<dbReference type="SMART" id="SM00698">
    <property type="entry name" value="MORN"/>
    <property type="match status" value="2"/>
</dbReference>
<dbReference type="GO" id="GO:0005737">
    <property type="term" value="C:cytoplasm"/>
    <property type="evidence" value="ECO:0007669"/>
    <property type="project" value="TreeGrafter"/>
</dbReference>
<proteinExistence type="predicted"/>
<feature type="transmembrane region" description="Helical" evidence="3">
    <location>
        <begin position="155"/>
        <end position="178"/>
    </location>
</feature>
<accession>A0AA36HJA7</accession>
<feature type="transmembrane region" description="Helical" evidence="3">
    <location>
        <begin position="70"/>
        <end position="88"/>
    </location>
</feature>
<dbReference type="EMBL" id="CAUJNA010000001">
    <property type="protein sequence ID" value="CAJ1370103.1"/>
    <property type="molecule type" value="Genomic_DNA"/>
</dbReference>
<keyword evidence="6" id="KW-1185">Reference proteome</keyword>
<feature type="region of interest" description="Disordered" evidence="2">
    <location>
        <begin position="197"/>
        <end position="216"/>
    </location>
</feature>
<organism evidence="5 6">
    <name type="scientific">Effrenium voratum</name>
    <dbReference type="NCBI Taxonomy" id="2562239"/>
    <lineage>
        <taxon>Eukaryota</taxon>
        <taxon>Sar</taxon>
        <taxon>Alveolata</taxon>
        <taxon>Dinophyceae</taxon>
        <taxon>Suessiales</taxon>
        <taxon>Symbiodiniaceae</taxon>
        <taxon>Effrenium</taxon>
    </lineage>
</organism>
<gene>
    <name evidence="5" type="ORF">EVOR1521_LOCUS748</name>
</gene>
<dbReference type="AlphaFoldDB" id="A0AA36HJA7"/>
<dbReference type="InterPro" id="IPR029063">
    <property type="entry name" value="SAM-dependent_MTases_sf"/>
</dbReference>
<keyword evidence="3" id="KW-1133">Transmembrane helix</keyword>
<dbReference type="Pfam" id="PF02493">
    <property type="entry name" value="MORN"/>
    <property type="match status" value="3"/>
</dbReference>
<keyword evidence="1" id="KW-0677">Repeat</keyword>
<feature type="compositionally biased region" description="Polar residues" evidence="2">
    <location>
        <begin position="197"/>
        <end position="213"/>
    </location>
</feature>
<reference evidence="5" key="1">
    <citation type="submission" date="2023-08" db="EMBL/GenBank/DDBJ databases">
        <authorList>
            <person name="Chen Y."/>
            <person name="Shah S."/>
            <person name="Dougan E. K."/>
            <person name="Thang M."/>
            <person name="Chan C."/>
        </authorList>
    </citation>
    <scope>NUCLEOTIDE SEQUENCE</scope>
</reference>
<dbReference type="Pfam" id="PF13679">
    <property type="entry name" value="Methyltransf_32"/>
    <property type="match status" value="1"/>
</dbReference>
<comment type="caution">
    <text evidence="5">The sequence shown here is derived from an EMBL/GenBank/DDBJ whole genome shotgun (WGS) entry which is preliminary data.</text>
</comment>
<evidence type="ECO:0000256" key="3">
    <source>
        <dbReference type="SAM" id="Phobius"/>
    </source>
</evidence>
<dbReference type="Proteomes" id="UP001178507">
    <property type="component" value="Unassembled WGS sequence"/>
</dbReference>
<dbReference type="InterPro" id="IPR003409">
    <property type="entry name" value="MORN"/>
</dbReference>
<evidence type="ECO:0000313" key="6">
    <source>
        <dbReference type="Proteomes" id="UP001178507"/>
    </source>
</evidence>
<dbReference type="InterPro" id="IPR025714">
    <property type="entry name" value="Methyltranfer_dom"/>
</dbReference>